<dbReference type="EC" id="1.8.98.1" evidence="12"/>
<dbReference type="PANTHER" id="PTHR42947:SF1">
    <property type="entry name" value="COB--COM HETERODISULFIDE REDUCTASE SUBUNIT B 1"/>
    <property type="match status" value="1"/>
</dbReference>
<evidence type="ECO:0000256" key="9">
    <source>
        <dbReference type="ARBA" id="ARBA00023014"/>
    </source>
</evidence>
<feature type="domain" description="Cysteine-rich" evidence="11">
    <location>
        <begin position="152"/>
        <end position="244"/>
    </location>
</feature>
<evidence type="ECO:0000256" key="6">
    <source>
        <dbReference type="ARBA" id="ARBA00022994"/>
    </source>
</evidence>
<comment type="similarity">
    <text evidence="3">Belongs to the HdrB family.</text>
</comment>
<evidence type="ECO:0000256" key="2">
    <source>
        <dbReference type="ARBA" id="ARBA00004808"/>
    </source>
</evidence>
<evidence type="ECO:0000313" key="13">
    <source>
        <dbReference type="Proteomes" id="UP000284763"/>
    </source>
</evidence>
<keyword evidence="4" id="KW-0004">4Fe-4S</keyword>
<dbReference type="InterPro" id="IPR017678">
    <property type="entry name" value="CoB/CoM_hetero-S_Rdtase_bsu"/>
</dbReference>
<evidence type="ECO:0000256" key="10">
    <source>
        <dbReference type="SAM" id="Coils"/>
    </source>
</evidence>
<keyword evidence="8" id="KW-0408">Iron</keyword>
<feature type="domain" description="Cysteine-rich" evidence="11">
    <location>
        <begin position="4"/>
        <end position="86"/>
    </location>
</feature>
<evidence type="ECO:0000259" key="11">
    <source>
        <dbReference type="Pfam" id="PF02754"/>
    </source>
</evidence>
<dbReference type="AlphaFoldDB" id="A0A3R7XI12"/>
<dbReference type="PANTHER" id="PTHR42947">
    <property type="entry name" value="COB--COM HETERODISULFIDE REDUCTASE SUBUNIT B 1"/>
    <property type="match status" value="1"/>
</dbReference>
<reference evidence="12 13" key="1">
    <citation type="submission" date="2018-08" db="EMBL/GenBank/DDBJ databases">
        <title>The metabolism and importance of syntrophic acetate oxidation coupled to methane or sulfide production in haloalkaline environments.</title>
        <authorList>
            <person name="Timmers P.H.A."/>
            <person name="Vavourakis C.D."/>
            <person name="Sorokin D.Y."/>
            <person name="Sinninghe Damste J.S."/>
            <person name="Muyzer G."/>
            <person name="Stams A.J.M."/>
            <person name="Plugge C.M."/>
        </authorList>
    </citation>
    <scope>NUCLEOTIDE SEQUENCE [LARGE SCALE GENOMIC DNA]</scope>
    <source>
        <strain evidence="12">MSAO_Arc3</strain>
    </source>
</reference>
<evidence type="ECO:0000256" key="3">
    <source>
        <dbReference type="ARBA" id="ARBA00010431"/>
    </source>
</evidence>
<evidence type="ECO:0000256" key="8">
    <source>
        <dbReference type="ARBA" id="ARBA00023004"/>
    </source>
</evidence>
<dbReference type="GO" id="GO:0046872">
    <property type="term" value="F:metal ion binding"/>
    <property type="evidence" value="ECO:0007669"/>
    <property type="project" value="UniProtKB-KW"/>
</dbReference>
<dbReference type="Gene3D" id="1.20.1050.140">
    <property type="match status" value="1"/>
</dbReference>
<dbReference type="Proteomes" id="UP000284763">
    <property type="component" value="Unassembled WGS sequence"/>
</dbReference>
<comment type="caution">
    <text evidence="12">The sequence shown here is derived from an EMBL/GenBank/DDBJ whole genome shotgun (WGS) entry which is preliminary data.</text>
</comment>
<comment type="pathway">
    <text evidence="2">Cofactor metabolism; coenzyme M-coenzyme B heterodisulfide reduction; coenzyme B and coenzyme M from coenzyme M-coenzyme B heterodisulfide: step 1/1.</text>
</comment>
<evidence type="ECO:0000256" key="5">
    <source>
        <dbReference type="ARBA" id="ARBA00022723"/>
    </source>
</evidence>
<gene>
    <name evidence="12" type="primary">hdrB</name>
    <name evidence="12" type="ORF">D5R95_05240</name>
</gene>
<dbReference type="Pfam" id="PF02754">
    <property type="entry name" value="CCG"/>
    <property type="match status" value="2"/>
</dbReference>
<dbReference type="InterPro" id="IPR051278">
    <property type="entry name" value="HdrB/HdrD_reductase"/>
</dbReference>
<dbReference type="UniPathway" id="UPA00647">
    <property type="reaction ID" value="UER00700"/>
</dbReference>
<evidence type="ECO:0000313" key="12">
    <source>
        <dbReference type="EMBL" id="RQD85208.1"/>
    </source>
</evidence>
<dbReference type="GO" id="GO:0051912">
    <property type="term" value="F:CoB--CoM heterodisulfide reductase activity"/>
    <property type="evidence" value="ECO:0007669"/>
    <property type="project" value="UniProtKB-EC"/>
</dbReference>
<comment type="cofactor">
    <cofactor evidence="1">
        <name>[4Fe-4S] cluster</name>
        <dbReference type="ChEBI" id="CHEBI:49883"/>
    </cofactor>
</comment>
<dbReference type="EMBL" id="QZAB01000331">
    <property type="protein sequence ID" value="RQD85208.1"/>
    <property type="molecule type" value="Genomic_DNA"/>
</dbReference>
<name>A0A3R7XI12_9EURY</name>
<keyword evidence="10" id="KW-0175">Coiled coil</keyword>
<feature type="coiled-coil region" evidence="10">
    <location>
        <begin position="86"/>
        <end position="113"/>
    </location>
</feature>
<keyword evidence="6" id="KW-0484">Methanogenesis</keyword>
<dbReference type="InterPro" id="IPR004017">
    <property type="entry name" value="Cys_rich_dom"/>
</dbReference>
<keyword evidence="5" id="KW-0479">Metal-binding</keyword>
<organism evidence="12 13">
    <name type="scientific">Methanosalsum natronophilum</name>
    <dbReference type="NCBI Taxonomy" id="768733"/>
    <lineage>
        <taxon>Archaea</taxon>
        <taxon>Methanobacteriati</taxon>
        <taxon>Methanobacteriota</taxon>
        <taxon>Stenosarchaea group</taxon>
        <taxon>Methanomicrobia</taxon>
        <taxon>Methanosarcinales</taxon>
        <taxon>Methanosarcinaceae</taxon>
        <taxon>Methanosalsum</taxon>
    </lineage>
</organism>
<protein>
    <submittedName>
        <fullName evidence="12">CoB--CoM heterodisulfide reductase subunit B</fullName>
        <ecNumber evidence="12">1.8.98.1</ecNumber>
    </submittedName>
</protein>
<keyword evidence="7 12" id="KW-0560">Oxidoreductase</keyword>
<dbReference type="GO" id="GO:0051539">
    <property type="term" value="F:4 iron, 4 sulfur cluster binding"/>
    <property type="evidence" value="ECO:0007669"/>
    <property type="project" value="UniProtKB-KW"/>
</dbReference>
<evidence type="ECO:0000256" key="1">
    <source>
        <dbReference type="ARBA" id="ARBA00001966"/>
    </source>
</evidence>
<evidence type="ECO:0000256" key="7">
    <source>
        <dbReference type="ARBA" id="ARBA00023002"/>
    </source>
</evidence>
<dbReference type="GO" id="GO:0015948">
    <property type="term" value="P:methanogenesis"/>
    <property type="evidence" value="ECO:0007669"/>
    <property type="project" value="UniProtKB-KW"/>
</dbReference>
<keyword evidence="9" id="KW-0411">Iron-sulfur</keyword>
<dbReference type="NCBIfam" id="TIGR03288">
    <property type="entry name" value="CoB_CoM_SS_B"/>
    <property type="match status" value="1"/>
</dbReference>
<accession>A0A3R7XI12</accession>
<dbReference type="RefSeq" id="WP_259135661.1">
    <property type="nucleotide sequence ID" value="NZ_JANUCS010000021.1"/>
</dbReference>
<evidence type="ECO:0000256" key="4">
    <source>
        <dbReference type="ARBA" id="ARBA00022485"/>
    </source>
</evidence>
<proteinExistence type="inferred from homology"/>
<sequence>MRKIALFFGCLIPNRYPGIEMATNLCLATLDIDFAELESASCCPAPGVFRSFDEMTWLTIAARNLALAEKMDRDILTVCNGCFGSLNEASSRLDNSNRKNKELRLQVNKHLEKIGLEYNGTVKVRHIIEFLSQEFGSDKISELVTHPLKVNVAVHYGCHMVKPTEKIKGDSAENPVFFDLLVEATGANSISYPDKNQCCGAGGGVRAGLHDRSIQMVEHKLKMIRSKEIDCIVDACPFCHMQFDSGQYEINNTQNQNYKIPVLHYTQLLALSLGYGPEDVGIDQNVIKNNELE</sequence>